<dbReference type="AlphaFoldDB" id="A0A6A6AX94"/>
<dbReference type="Proteomes" id="UP000799438">
    <property type="component" value="Unassembled WGS sequence"/>
</dbReference>
<keyword evidence="2" id="KW-1185">Reference proteome</keyword>
<dbReference type="EMBL" id="ML995646">
    <property type="protein sequence ID" value="KAF2135171.1"/>
    <property type="molecule type" value="Genomic_DNA"/>
</dbReference>
<name>A0A6A6AX94_9PEZI</name>
<protein>
    <submittedName>
        <fullName evidence="1">Uncharacterized protein</fullName>
    </submittedName>
</protein>
<accession>A0A6A6AX94</accession>
<organism evidence="1 2">
    <name type="scientific">Aplosporella prunicola CBS 121167</name>
    <dbReference type="NCBI Taxonomy" id="1176127"/>
    <lineage>
        <taxon>Eukaryota</taxon>
        <taxon>Fungi</taxon>
        <taxon>Dikarya</taxon>
        <taxon>Ascomycota</taxon>
        <taxon>Pezizomycotina</taxon>
        <taxon>Dothideomycetes</taxon>
        <taxon>Dothideomycetes incertae sedis</taxon>
        <taxon>Botryosphaeriales</taxon>
        <taxon>Aplosporellaceae</taxon>
        <taxon>Aplosporella</taxon>
    </lineage>
</organism>
<dbReference type="RefSeq" id="XP_033390890.1">
    <property type="nucleotide sequence ID" value="XM_033537754.1"/>
</dbReference>
<dbReference type="GeneID" id="54295250"/>
<sequence>KTPFELVYRKKPTTNYLRVYSYKAYVLDKIIPKKKKLRARVLISYLVRYNSTNIFYI</sequence>
<reference evidence="1" key="1">
    <citation type="journal article" date="2020" name="Stud. Mycol.">
        <title>101 Dothideomycetes genomes: a test case for predicting lifestyles and emergence of pathogens.</title>
        <authorList>
            <person name="Haridas S."/>
            <person name="Albert R."/>
            <person name="Binder M."/>
            <person name="Bloem J."/>
            <person name="Labutti K."/>
            <person name="Salamov A."/>
            <person name="Andreopoulos B."/>
            <person name="Baker S."/>
            <person name="Barry K."/>
            <person name="Bills G."/>
            <person name="Bluhm B."/>
            <person name="Cannon C."/>
            <person name="Castanera R."/>
            <person name="Culley D."/>
            <person name="Daum C."/>
            <person name="Ezra D."/>
            <person name="Gonzalez J."/>
            <person name="Henrissat B."/>
            <person name="Kuo A."/>
            <person name="Liang C."/>
            <person name="Lipzen A."/>
            <person name="Lutzoni F."/>
            <person name="Magnuson J."/>
            <person name="Mondo S."/>
            <person name="Nolan M."/>
            <person name="Ohm R."/>
            <person name="Pangilinan J."/>
            <person name="Park H.-J."/>
            <person name="Ramirez L."/>
            <person name="Alfaro M."/>
            <person name="Sun H."/>
            <person name="Tritt A."/>
            <person name="Yoshinaga Y."/>
            <person name="Zwiers L.-H."/>
            <person name="Turgeon B."/>
            <person name="Goodwin S."/>
            <person name="Spatafora J."/>
            <person name="Crous P."/>
            <person name="Grigoriev I."/>
        </authorList>
    </citation>
    <scope>NUCLEOTIDE SEQUENCE</scope>
    <source>
        <strain evidence="1">CBS 121167</strain>
    </source>
</reference>
<feature type="non-terminal residue" evidence="1">
    <location>
        <position position="1"/>
    </location>
</feature>
<evidence type="ECO:0000313" key="2">
    <source>
        <dbReference type="Proteomes" id="UP000799438"/>
    </source>
</evidence>
<gene>
    <name evidence="1" type="ORF">K452DRAFT_239841</name>
</gene>
<evidence type="ECO:0000313" key="1">
    <source>
        <dbReference type="EMBL" id="KAF2135171.1"/>
    </source>
</evidence>
<dbReference type="OrthoDB" id="3943081at2759"/>
<proteinExistence type="predicted"/>